<reference evidence="2 4" key="1">
    <citation type="submission" date="2017-11" db="EMBL/GenBank/DDBJ databases">
        <title>De novo assembly and phasing of dikaryotic genomes from two isolates of Puccinia coronata f. sp. avenae, the causal agent of oat crown rust.</title>
        <authorList>
            <person name="Miller M.E."/>
            <person name="Zhang Y."/>
            <person name="Omidvar V."/>
            <person name="Sperschneider J."/>
            <person name="Schwessinger B."/>
            <person name="Raley C."/>
            <person name="Palmer J.M."/>
            <person name="Garnica D."/>
            <person name="Upadhyaya N."/>
            <person name="Rathjen J."/>
            <person name="Taylor J.M."/>
            <person name="Park R.F."/>
            <person name="Dodds P.N."/>
            <person name="Hirsch C.D."/>
            <person name="Kianian S.F."/>
            <person name="Figueroa M."/>
        </authorList>
    </citation>
    <scope>NUCLEOTIDE SEQUENCE [LARGE SCALE GENOMIC DNA]</scope>
    <source>
        <strain evidence="2">12SD80</strain>
    </source>
</reference>
<comment type="caution">
    <text evidence="2">The sequence shown here is derived from an EMBL/GenBank/DDBJ whole genome shotgun (WGS) entry which is preliminary data.</text>
</comment>
<sequence length="201" mass="22089">MIFTSKRRARFAAQGYLKSHSGWPSFHHPSLSTAIMHRSLFSFACCLAIIHSSLALPIILPRDGVTEAKPVSVQPKLCLLDCWDDDPAYWYDDPPPKHKPHDDGWYDDWDDDWDGDDDRYWDCLICLKGTEGPDGGPVGTPKHSVAKTVTEEASAVQGGSGSKESSVAKSSNEKYPVSPSSHQETSVPQSATQKSSIVENS</sequence>
<dbReference type="AlphaFoldDB" id="A0A2N5TCV5"/>
<dbReference type="Proteomes" id="UP000235392">
    <property type="component" value="Unassembled WGS sequence"/>
</dbReference>
<feature type="compositionally biased region" description="Polar residues" evidence="1">
    <location>
        <begin position="178"/>
        <end position="201"/>
    </location>
</feature>
<proteinExistence type="predicted"/>
<dbReference type="EMBL" id="PGCI01000637">
    <property type="protein sequence ID" value="PLW23316.1"/>
    <property type="molecule type" value="Genomic_DNA"/>
</dbReference>
<dbReference type="EMBL" id="PGCI01000164">
    <property type="protein sequence ID" value="PLW36186.1"/>
    <property type="molecule type" value="Genomic_DNA"/>
</dbReference>
<evidence type="ECO:0000313" key="2">
    <source>
        <dbReference type="EMBL" id="PLW23316.1"/>
    </source>
</evidence>
<evidence type="ECO:0000313" key="3">
    <source>
        <dbReference type="EMBL" id="PLW36186.1"/>
    </source>
</evidence>
<name>A0A2N5TCV5_9BASI</name>
<organism evidence="2 4">
    <name type="scientific">Puccinia coronata f. sp. avenae</name>
    <dbReference type="NCBI Taxonomy" id="200324"/>
    <lineage>
        <taxon>Eukaryota</taxon>
        <taxon>Fungi</taxon>
        <taxon>Dikarya</taxon>
        <taxon>Basidiomycota</taxon>
        <taxon>Pucciniomycotina</taxon>
        <taxon>Pucciniomycetes</taxon>
        <taxon>Pucciniales</taxon>
        <taxon>Pucciniaceae</taxon>
        <taxon>Puccinia</taxon>
    </lineage>
</organism>
<feature type="region of interest" description="Disordered" evidence="1">
    <location>
        <begin position="134"/>
        <end position="201"/>
    </location>
</feature>
<gene>
    <name evidence="3" type="ORF">PCASD_10452</name>
    <name evidence="2" type="ORF">PCASD_10977</name>
</gene>
<evidence type="ECO:0000313" key="4">
    <source>
        <dbReference type="Proteomes" id="UP000235392"/>
    </source>
</evidence>
<accession>A0A2N5TCV5</accession>
<protein>
    <submittedName>
        <fullName evidence="2">Uncharacterized protein</fullName>
    </submittedName>
</protein>
<feature type="compositionally biased region" description="Low complexity" evidence="1">
    <location>
        <begin position="162"/>
        <end position="174"/>
    </location>
</feature>
<evidence type="ECO:0000256" key="1">
    <source>
        <dbReference type="SAM" id="MobiDB-lite"/>
    </source>
</evidence>